<dbReference type="AlphaFoldDB" id="A0A1D1YCS7"/>
<feature type="transmembrane region" description="Helical" evidence="7">
    <location>
        <begin position="186"/>
        <end position="204"/>
    </location>
</feature>
<keyword evidence="3 7" id="KW-0812">Transmembrane</keyword>
<organism evidence="8">
    <name type="scientific">Anthurium amnicola</name>
    <dbReference type="NCBI Taxonomy" id="1678845"/>
    <lineage>
        <taxon>Eukaryota</taxon>
        <taxon>Viridiplantae</taxon>
        <taxon>Streptophyta</taxon>
        <taxon>Embryophyta</taxon>
        <taxon>Tracheophyta</taxon>
        <taxon>Spermatophyta</taxon>
        <taxon>Magnoliopsida</taxon>
        <taxon>Liliopsida</taxon>
        <taxon>Araceae</taxon>
        <taxon>Pothoideae</taxon>
        <taxon>Potheae</taxon>
        <taxon>Anthurium</taxon>
    </lineage>
</organism>
<feature type="compositionally biased region" description="Low complexity" evidence="6">
    <location>
        <begin position="17"/>
        <end position="26"/>
    </location>
</feature>
<feature type="transmembrane region" description="Helical" evidence="7">
    <location>
        <begin position="91"/>
        <end position="111"/>
    </location>
</feature>
<dbReference type="FunFam" id="1.10.4160.10:FF:000001">
    <property type="entry name" value="Uracil permease, putative"/>
    <property type="match status" value="1"/>
</dbReference>
<name>A0A1D1YCS7_9ARAE</name>
<feature type="transmembrane region" description="Helical" evidence="7">
    <location>
        <begin position="216"/>
        <end position="237"/>
    </location>
</feature>
<evidence type="ECO:0000313" key="8">
    <source>
        <dbReference type="EMBL" id="JAT52441.1"/>
    </source>
</evidence>
<feature type="transmembrane region" description="Helical" evidence="7">
    <location>
        <begin position="144"/>
        <end position="166"/>
    </location>
</feature>
<dbReference type="PANTHER" id="PTHR30618:SF0">
    <property type="entry name" value="PURINE-URACIL PERMEASE NCS1"/>
    <property type="match status" value="1"/>
</dbReference>
<feature type="transmembrane region" description="Helical" evidence="7">
    <location>
        <begin position="448"/>
        <end position="474"/>
    </location>
</feature>
<proteinExistence type="inferred from homology"/>
<gene>
    <name evidence="8" type="primary">pucI_2</name>
    <name evidence="8" type="ORF">g.75898</name>
</gene>
<comment type="subcellular location">
    <subcellularLocation>
        <location evidence="1">Membrane</location>
        <topology evidence="1">Multi-pass membrane protein</topology>
    </subcellularLocation>
</comment>
<dbReference type="Gene3D" id="1.10.4160.10">
    <property type="entry name" value="Hydantoin permease"/>
    <property type="match status" value="1"/>
</dbReference>
<feature type="transmembrane region" description="Helical" evidence="7">
    <location>
        <begin position="376"/>
        <end position="393"/>
    </location>
</feature>
<comment type="similarity">
    <text evidence="2">Belongs to the purine-cytosine permease (2.A.39) family.</text>
</comment>
<accession>A0A1D1YCS7</accession>
<evidence type="ECO:0000256" key="1">
    <source>
        <dbReference type="ARBA" id="ARBA00004141"/>
    </source>
</evidence>
<feature type="transmembrane region" description="Helical" evidence="7">
    <location>
        <begin position="257"/>
        <end position="276"/>
    </location>
</feature>
<evidence type="ECO:0000256" key="3">
    <source>
        <dbReference type="ARBA" id="ARBA00022692"/>
    </source>
</evidence>
<feature type="region of interest" description="Disordered" evidence="6">
    <location>
        <begin position="1"/>
        <end position="54"/>
    </location>
</feature>
<feature type="non-terminal residue" evidence="8">
    <location>
        <position position="1"/>
    </location>
</feature>
<feature type="transmembrane region" description="Helical" evidence="7">
    <location>
        <begin position="59"/>
        <end position="79"/>
    </location>
</feature>
<dbReference type="Pfam" id="PF02133">
    <property type="entry name" value="Transp_cyt_pur"/>
    <property type="match status" value="1"/>
</dbReference>
<evidence type="ECO:0000256" key="6">
    <source>
        <dbReference type="SAM" id="MobiDB-lite"/>
    </source>
</evidence>
<evidence type="ECO:0000256" key="4">
    <source>
        <dbReference type="ARBA" id="ARBA00022989"/>
    </source>
</evidence>
<dbReference type="InterPro" id="IPR045225">
    <property type="entry name" value="Uracil/uridine/allantoin_perm"/>
</dbReference>
<sequence length="564" mass="60265">VAAARLPTKKKIRPAADRTMAADAAPGPVASTTLDEADDTGSGRVNPDLRPTSPDERTFSAWDMGSLWAGMVVSVPFYYLGGSLVDLGMSWWQGLAIVLLANTLVLAPLLLTGHPGTKYGVPFPVLARAAFGVRGAHLPALLRSLVGCGWFAIETWIGGQAVFLLLPPALRRGHASRSLPWLGTSPLQLACFAAFWAAQLGLIWAGMPGIRRLQRYATPVQVLLLAWLFGWACWRAGGLGGMLSLPPRLTPNQFWRLFLPSLTANVGSWATVAINIPDFTRHCRRQRDQILGQAGLPLFMGAYTFVGLAITSATEVLFGHTIPDPIKLLSELQGGAFITLVSVLGISLAVVTTNVPANVVAPANTLLGLCPSLFDFKKAAMATALTGVVFQPWRIYGSSEGFVKAWLVGYSAILGPISGIVLADYYLLRRTVLDVEALYCTDSPGGEYYYCGGYNPAAMASLSITIAALVPGFLQEVGILEAVPGAFTFVYSVSWFFGCFSSALLYWVLSRVGRTKQACAPPPSLEARLPLCCCPNPRVGVSPPYSSSEGACLLPTVHKDHPSP</sequence>
<feature type="transmembrane region" description="Helical" evidence="7">
    <location>
        <begin position="296"/>
        <end position="314"/>
    </location>
</feature>
<dbReference type="EMBL" id="GDJX01015495">
    <property type="protein sequence ID" value="JAT52441.1"/>
    <property type="molecule type" value="Transcribed_RNA"/>
</dbReference>
<dbReference type="GO" id="GO:0005886">
    <property type="term" value="C:plasma membrane"/>
    <property type="evidence" value="ECO:0007669"/>
    <property type="project" value="TreeGrafter"/>
</dbReference>
<evidence type="ECO:0000256" key="2">
    <source>
        <dbReference type="ARBA" id="ARBA00008974"/>
    </source>
</evidence>
<feature type="transmembrane region" description="Helical" evidence="7">
    <location>
        <begin position="334"/>
        <end position="355"/>
    </location>
</feature>
<feature type="transmembrane region" description="Helical" evidence="7">
    <location>
        <begin position="486"/>
        <end position="509"/>
    </location>
</feature>
<dbReference type="InterPro" id="IPR001248">
    <property type="entry name" value="Pur-cyt_permease"/>
</dbReference>
<dbReference type="PANTHER" id="PTHR30618">
    <property type="entry name" value="NCS1 FAMILY PURINE/PYRIMIDINE TRANSPORTER"/>
    <property type="match status" value="1"/>
</dbReference>
<reference evidence="8" key="1">
    <citation type="submission" date="2015-07" db="EMBL/GenBank/DDBJ databases">
        <title>Transcriptome Assembly of Anthurium amnicola.</title>
        <authorList>
            <person name="Suzuki J."/>
        </authorList>
    </citation>
    <scope>NUCLEOTIDE SEQUENCE</scope>
</reference>
<keyword evidence="4 7" id="KW-1133">Transmembrane helix</keyword>
<keyword evidence="5 7" id="KW-0472">Membrane</keyword>
<evidence type="ECO:0000256" key="5">
    <source>
        <dbReference type="ARBA" id="ARBA00023136"/>
    </source>
</evidence>
<dbReference type="GO" id="GO:0015205">
    <property type="term" value="F:nucleobase transmembrane transporter activity"/>
    <property type="evidence" value="ECO:0007669"/>
    <property type="project" value="TreeGrafter"/>
</dbReference>
<protein>
    <submittedName>
        <fullName evidence="8">Putative allantoin permease</fullName>
    </submittedName>
</protein>
<feature type="transmembrane region" description="Helical" evidence="7">
    <location>
        <begin position="405"/>
        <end position="427"/>
    </location>
</feature>
<dbReference type="CDD" id="cd11485">
    <property type="entry name" value="SLC-NCS1sbd_YbbW-like"/>
    <property type="match status" value="1"/>
</dbReference>
<evidence type="ECO:0000256" key="7">
    <source>
        <dbReference type="SAM" id="Phobius"/>
    </source>
</evidence>